<evidence type="ECO:0000313" key="2">
    <source>
        <dbReference type="Proteomes" id="UP000318995"/>
    </source>
</evidence>
<gene>
    <name evidence="1" type="ORF">Pla111_04880</name>
</gene>
<organism evidence="1 2">
    <name type="scientific">Botrimarina hoheduenensis</name>
    <dbReference type="NCBI Taxonomy" id="2528000"/>
    <lineage>
        <taxon>Bacteria</taxon>
        <taxon>Pseudomonadati</taxon>
        <taxon>Planctomycetota</taxon>
        <taxon>Planctomycetia</taxon>
        <taxon>Pirellulales</taxon>
        <taxon>Lacipirellulaceae</taxon>
        <taxon>Botrimarina</taxon>
    </lineage>
</organism>
<name>A0A5C5WF69_9BACT</name>
<comment type="caution">
    <text evidence="1">The sequence shown here is derived from an EMBL/GenBank/DDBJ whole genome shotgun (WGS) entry which is preliminary data.</text>
</comment>
<proteinExistence type="predicted"/>
<dbReference type="AlphaFoldDB" id="A0A5C5WF69"/>
<dbReference type="Proteomes" id="UP000318995">
    <property type="component" value="Unassembled WGS sequence"/>
</dbReference>
<reference evidence="1 2" key="1">
    <citation type="submission" date="2019-02" db="EMBL/GenBank/DDBJ databases">
        <title>Deep-cultivation of Planctomycetes and their phenomic and genomic characterization uncovers novel biology.</title>
        <authorList>
            <person name="Wiegand S."/>
            <person name="Jogler M."/>
            <person name="Boedeker C."/>
            <person name="Pinto D."/>
            <person name="Vollmers J."/>
            <person name="Rivas-Marin E."/>
            <person name="Kohn T."/>
            <person name="Peeters S.H."/>
            <person name="Heuer A."/>
            <person name="Rast P."/>
            <person name="Oberbeckmann S."/>
            <person name="Bunk B."/>
            <person name="Jeske O."/>
            <person name="Meyerdierks A."/>
            <person name="Storesund J.E."/>
            <person name="Kallscheuer N."/>
            <person name="Luecker S."/>
            <person name="Lage O.M."/>
            <person name="Pohl T."/>
            <person name="Merkel B.J."/>
            <person name="Hornburger P."/>
            <person name="Mueller R.-W."/>
            <person name="Bruemmer F."/>
            <person name="Labrenz M."/>
            <person name="Spormann A.M."/>
            <person name="Op Den Camp H."/>
            <person name="Overmann J."/>
            <person name="Amann R."/>
            <person name="Jetten M.S.M."/>
            <person name="Mascher T."/>
            <person name="Medema M.H."/>
            <person name="Devos D.P."/>
            <person name="Kaster A.-K."/>
            <person name="Ovreas L."/>
            <person name="Rohde M."/>
            <person name="Galperin M.Y."/>
            <person name="Jogler C."/>
        </authorList>
    </citation>
    <scope>NUCLEOTIDE SEQUENCE [LARGE SCALE GENOMIC DNA]</scope>
    <source>
        <strain evidence="1 2">Pla111</strain>
    </source>
</reference>
<keyword evidence="2" id="KW-1185">Reference proteome</keyword>
<dbReference type="RefSeq" id="WP_146570984.1">
    <property type="nucleotide sequence ID" value="NZ_SJPH01000001.1"/>
</dbReference>
<dbReference type="EMBL" id="SJPH01000001">
    <property type="protein sequence ID" value="TWT48713.1"/>
    <property type="molecule type" value="Genomic_DNA"/>
</dbReference>
<protein>
    <submittedName>
        <fullName evidence="1">Uncharacterized protein</fullName>
    </submittedName>
</protein>
<sequence>MPDTQSLAIGDAASPLLATMRGSVAPTSTNGTLTTDNLNHTTRWWLVRLIVNQFSAILLDKAASRSLRQSPIRSVSCASIISGMTVPSDWFAPPSSSMSAYGRFANVLVRVGSGGVHV</sequence>
<accession>A0A5C5WF69</accession>
<evidence type="ECO:0000313" key="1">
    <source>
        <dbReference type="EMBL" id="TWT48713.1"/>
    </source>
</evidence>